<feature type="compositionally biased region" description="Acidic residues" evidence="1">
    <location>
        <begin position="161"/>
        <end position="182"/>
    </location>
</feature>
<accession>A0A1E7EWP6</accession>
<feature type="compositionally biased region" description="Low complexity" evidence="1">
    <location>
        <begin position="128"/>
        <end position="141"/>
    </location>
</feature>
<dbReference type="InParanoid" id="A0A1E7EWP6"/>
<evidence type="ECO:0000313" key="2">
    <source>
        <dbReference type="EMBL" id="OEU10458.1"/>
    </source>
</evidence>
<sequence length="195" mass="20699">MQQADGTNTYRTSPHIAITSNFVDDVLNAAANINRGNSGANSSGNVGNRGSDNGITIEQVDSSVSLYKYSSTNLTTLLLESGNISGNEDDVDNSIITSMPYHLSSSPGVLCNYNNFINDDDDIRGTGNYDIPDNINDGDGNCTSDEGNQADVEGNSNSNNNDDDDDAKVSNDADDENDDSSNDSDSINAPHQLLF</sequence>
<dbReference type="Proteomes" id="UP000095751">
    <property type="component" value="Unassembled WGS sequence"/>
</dbReference>
<name>A0A1E7EWP6_9STRA</name>
<organism evidence="2 3">
    <name type="scientific">Fragilariopsis cylindrus CCMP1102</name>
    <dbReference type="NCBI Taxonomy" id="635003"/>
    <lineage>
        <taxon>Eukaryota</taxon>
        <taxon>Sar</taxon>
        <taxon>Stramenopiles</taxon>
        <taxon>Ochrophyta</taxon>
        <taxon>Bacillariophyta</taxon>
        <taxon>Bacillariophyceae</taxon>
        <taxon>Bacillariophycidae</taxon>
        <taxon>Bacillariales</taxon>
        <taxon>Bacillariaceae</taxon>
        <taxon>Fragilariopsis</taxon>
    </lineage>
</organism>
<protein>
    <submittedName>
        <fullName evidence="2">Uncharacterized protein</fullName>
    </submittedName>
</protein>
<feature type="region of interest" description="Disordered" evidence="1">
    <location>
        <begin position="128"/>
        <end position="195"/>
    </location>
</feature>
<evidence type="ECO:0000313" key="3">
    <source>
        <dbReference type="Proteomes" id="UP000095751"/>
    </source>
</evidence>
<evidence type="ECO:0000256" key="1">
    <source>
        <dbReference type="SAM" id="MobiDB-lite"/>
    </source>
</evidence>
<reference evidence="2 3" key="1">
    <citation type="submission" date="2016-09" db="EMBL/GenBank/DDBJ databases">
        <title>Extensive genetic diversity and differential bi-allelic expression allows diatom success in the polar Southern Ocean.</title>
        <authorList>
            <consortium name="DOE Joint Genome Institute"/>
            <person name="Mock T."/>
            <person name="Otillar R.P."/>
            <person name="Strauss J."/>
            <person name="Dupont C."/>
            <person name="Frickenhaus S."/>
            <person name="Maumus F."/>
            <person name="Mcmullan M."/>
            <person name="Sanges R."/>
            <person name="Schmutz J."/>
            <person name="Toseland A."/>
            <person name="Valas R."/>
            <person name="Veluchamy A."/>
            <person name="Ward B.J."/>
            <person name="Allen A."/>
            <person name="Barry K."/>
            <person name="Falciatore A."/>
            <person name="Ferrante M."/>
            <person name="Fortunato A.E."/>
            <person name="Gloeckner G."/>
            <person name="Gruber A."/>
            <person name="Hipkin R."/>
            <person name="Janech M."/>
            <person name="Kroth P."/>
            <person name="Leese F."/>
            <person name="Lindquist E."/>
            <person name="Lyon B.R."/>
            <person name="Martin J."/>
            <person name="Mayer C."/>
            <person name="Parker M."/>
            <person name="Quesneville H."/>
            <person name="Raymond J."/>
            <person name="Uhlig C."/>
            <person name="Valentin K.U."/>
            <person name="Worden A.Z."/>
            <person name="Armbrust E.V."/>
            <person name="Bowler C."/>
            <person name="Green B."/>
            <person name="Moulton V."/>
            <person name="Van Oosterhout C."/>
            <person name="Grigoriev I."/>
        </authorList>
    </citation>
    <scope>NUCLEOTIDE SEQUENCE [LARGE SCALE GENOMIC DNA]</scope>
    <source>
        <strain evidence="2 3">CCMP1102</strain>
    </source>
</reference>
<proteinExistence type="predicted"/>
<dbReference type="AlphaFoldDB" id="A0A1E7EWP6"/>
<dbReference type="EMBL" id="KV784371">
    <property type="protein sequence ID" value="OEU10458.1"/>
    <property type="molecule type" value="Genomic_DNA"/>
</dbReference>
<keyword evidence="3" id="KW-1185">Reference proteome</keyword>
<dbReference type="KEGG" id="fcy:FRACYDRAFT_246866"/>
<gene>
    <name evidence="2" type="ORF">FRACYDRAFT_246866</name>
</gene>